<accession>A0ABN2NPH9</accession>
<dbReference type="EMBL" id="BAAAQK010000032">
    <property type="protein sequence ID" value="GAA1880647.1"/>
    <property type="molecule type" value="Genomic_DNA"/>
</dbReference>
<dbReference type="InterPro" id="IPR006016">
    <property type="entry name" value="UspA"/>
</dbReference>
<dbReference type="PANTHER" id="PTHR46268:SF15">
    <property type="entry name" value="UNIVERSAL STRESS PROTEIN HP_0031"/>
    <property type="match status" value="1"/>
</dbReference>
<dbReference type="Pfam" id="PF00582">
    <property type="entry name" value="Usp"/>
    <property type="match status" value="2"/>
</dbReference>
<feature type="region of interest" description="Disordered" evidence="2">
    <location>
        <begin position="1"/>
        <end position="32"/>
    </location>
</feature>
<comment type="similarity">
    <text evidence="1">Belongs to the universal stress protein A family.</text>
</comment>
<sequence length="334" mass="33873">MPALRISAGSSRIDSDAGPVVGTGTRPRPEGLLGRADRAERHLVHPVWSVQCRDMTSTATGARPVVVGVDGSGAARRAAAWAAQEADLRDAPLLVICVAGPGGPSDPGTVLDRCAAVARIAAPDRTPEVRTCAGDPADVLERFGLDAELLVVGQHGGGRVRPGFGNTVARLARRHPAALAVVRAAPGRALPDRGRAVVVAVDGRPGSAALIEHAARVAALRGASLTIAHVEPGGRWSHRPGSGAAAVLAEVSEAVEAAHPEMVASARLIGGGPGRALLDLADAAQLVVVGCHRGRGAGGPVSGLLRAAACPVLIVDPDRLPAPVAAGPYRKEER</sequence>
<dbReference type="PANTHER" id="PTHR46268">
    <property type="entry name" value="STRESS RESPONSE PROTEIN NHAX"/>
    <property type="match status" value="1"/>
</dbReference>
<dbReference type="SUPFAM" id="SSF52402">
    <property type="entry name" value="Adenine nucleotide alpha hydrolases-like"/>
    <property type="match status" value="2"/>
</dbReference>
<dbReference type="Gene3D" id="3.40.50.620">
    <property type="entry name" value="HUPs"/>
    <property type="match status" value="2"/>
</dbReference>
<evidence type="ECO:0000259" key="3">
    <source>
        <dbReference type="Pfam" id="PF00582"/>
    </source>
</evidence>
<evidence type="ECO:0000256" key="1">
    <source>
        <dbReference type="ARBA" id="ARBA00008791"/>
    </source>
</evidence>
<name>A0ABN2NPH9_9PSEU</name>
<gene>
    <name evidence="4" type="ORF">GCM10009836_72430</name>
</gene>
<comment type="caution">
    <text evidence="4">The sequence shown here is derived from an EMBL/GenBank/DDBJ whole genome shotgun (WGS) entry which is preliminary data.</text>
</comment>
<dbReference type="InterPro" id="IPR006015">
    <property type="entry name" value="Universal_stress_UspA"/>
</dbReference>
<dbReference type="PRINTS" id="PR01438">
    <property type="entry name" value="UNVRSLSTRESS"/>
</dbReference>
<dbReference type="CDD" id="cd00293">
    <property type="entry name" value="USP-like"/>
    <property type="match status" value="1"/>
</dbReference>
<proteinExistence type="inferred from homology"/>
<evidence type="ECO:0000256" key="2">
    <source>
        <dbReference type="SAM" id="MobiDB-lite"/>
    </source>
</evidence>
<keyword evidence="5" id="KW-1185">Reference proteome</keyword>
<evidence type="ECO:0000313" key="5">
    <source>
        <dbReference type="Proteomes" id="UP001500449"/>
    </source>
</evidence>
<dbReference type="Proteomes" id="UP001500449">
    <property type="component" value="Unassembled WGS sequence"/>
</dbReference>
<evidence type="ECO:0000313" key="4">
    <source>
        <dbReference type="EMBL" id="GAA1880647.1"/>
    </source>
</evidence>
<dbReference type="InterPro" id="IPR014729">
    <property type="entry name" value="Rossmann-like_a/b/a_fold"/>
</dbReference>
<feature type="domain" description="UspA" evidence="3">
    <location>
        <begin position="196"/>
        <end position="315"/>
    </location>
</feature>
<feature type="domain" description="UspA" evidence="3">
    <location>
        <begin position="63"/>
        <end position="183"/>
    </location>
</feature>
<protein>
    <submittedName>
        <fullName evidence="4">Universal stress protein</fullName>
    </submittedName>
</protein>
<organism evidence="4 5">
    <name type="scientific">Pseudonocardia ailaonensis</name>
    <dbReference type="NCBI Taxonomy" id="367279"/>
    <lineage>
        <taxon>Bacteria</taxon>
        <taxon>Bacillati</taxon>
        <taxon>Actinomycetota</taxon>
        <taxon>Actinomycetes</taxon>
        <taxon>Pseudonocardiales</taxon>
        <taxon>Pseudonocardiaceae</taxon>
        <taxon>Pseudonocardia</taxon>
    </lineage>
</organism>
<reference evidence="4 5" key="1">
    <citation type="journal article" date="2019" name="Int. J. Syst. Evol. Microbiol.">
        <title>The Global Catalogue of Microorganisms (GCM) 10K type strain sequencing project: providing services to taxonomists for standard genome sequencing and annotation.</title>
        <authorList>
            <consortium name="The Broad Institute Genomics Platform"/>
            <consortium name="The Broad Institute Genome Sequencing Center for Infectious Disease"/>
            <person name="Wu L."/>
            <person name="Ma J."/>
        </authorList>
    </citation>
    <scope>NUCLEOTIDE SEQUENCE [LARGE SCALE GENOMIC DNA]</scope>
    <source>
        <strain evidence="4 5">JCM 16009</strain>
    </source>
</reference>